<organism evidence="1 2">
    <name type="scientific">Maribacter flavus</name>
    <dbReference type="NCBI Taxonomy" id="1658664"/>
    <lineage>
        <taxon>Bacteria</taxon>
        <taxon>Pseudomonadati</taxon>
        <taxon>Bacteroidota</taxon>
        <taxon>Flavobacteriia</taxon>
        <taxon>Flavobacteriales</taxon>
        <taxon>Flavobacteriaceae</taxon>
        <taxon>Maribacter</taxon>
    </lineage>
</organism>
<comment type="caution">
    <text evidence="1">The sequence shown here is derived from an EMBL/GenBank/DDBJ whole genome shotgun (WGS) entry which is preliminary data.</text>
</comment>
<evidence type="ECO:0000313" key="1">
    <source>
        <dbReference type="EMBL" id="KAA2217174.1"/>
    </source>
</evidence>
<gene>
    <name evidence="1" type="ORF">F0361_14510</name>
</gene>
<dbReference type="RefSeq" id="WP_154919607.1">
    <property type="nucleotide sequence ID" value="NZ_VUOE01000002.1"/>
</dbReference>
<proteinExistence type="predicted"/>
<dbReference type="EMBL" id="VUOE01000002">
    <property type="protein sequence ID" value="KAA2217174.1"/>
    <property type="molecule type" value="Genomic_DNA"/>
</dbReference>
<reference evidence="1 2" key="1">
    <citation type="submission" date="2019-09" db="EMBL/GenBank/DDBJ databases">
        <authorList>
            <person name="Khan S.A."/>
            <person name="Jeon C.O."/>
            <person name="Chun B.H."/>
            <person name="Jeong S.E."/>
        </authorList>
    </citation>
    <scope>NUCLEOTIDE SEQUENCE [LARGE SCALE GENOMIC DNA]</scope>
    <source>
        <strain evidence="1 2">KCTC 42508</strain>
    </source>
</reference>
<protein>
    <submittedName>
        <fullName evidence="1">Uncharacterized protein</fullName>
    </submittedName>
</protein>
<dbReference type="AlphaFoldDB" id="A0A5B2TS87"/>
<name>A0A5B2TS87_9FLAO</name>
<evidence type="ECO:0000313" key="2">
    <source>
        <dbReference type="Proteomes" id="UP000323188"/>
    </source>
</evidence>
<accession>A0A5B2TS87</accession>
<sequence length="259" mass="30711">MKFFGKLKHIDLISLDEEEKIKLYTKRRLFAKRHVYSVSLKIKANKSNNNFKVVLEPKRNLFLDYYGFLKDNYIRSIKDECMLYLHPFNEITFGMEKMDVKRVARQYYLHIAGTIKEKSIKWVRFDPTAKGTKRIVNSTPLEDCYDKRTTLAMRAIQEHREGMEHFLMSKKEYFNSKLIDTVPIINELIKFEGGLQSILALNEDFSFEEDVYFNVNMAKEIEPLDSVNRMLGKKSKKATMPTDQEAKEYLINTLFRKRD</sequence>
<dbReference type="Proteomes" id="UP000323188">
    <property type="component" value="Unassembled WGS sequence"/>
</dbReference>